<proteinExistence type="predicted"/>
<dbReference type="PROSITE" id="PS51257">
    <property type="entry name" value="PROKAR_LIPOPROTEIN"/>
    <property type="match status" value="1"/>
</dbReference>
<name>C2BFG1_9FIRM</name>
<evidence type="ECO:0000256" key="2">
    <source>
        <dbReference type="SAM" id="SignalP"/>
    </source>
</evidence>
<comment type="caution">
    <text evidence="4">The sequence shown here is derived from an EMBL/GenBank/DDBJ whole genome shotgun (WGS) entry which is preliminary data.</text>
</comment>
<feature type="compositionally biased region" description="Basic and acidic residues" evidence="1">
    <location>
        <begin position="31"/>
        <end position="40"/>
    </location>
</feature>
<dbReference type="EMBL" id="ABYO01000195">
    <property type="protein sequence ID" value="EEI86365.1"/>
    <property type="molecule type" value="Genomic_DNA"/>
</dbReference>
<dbReference type="Pfam" id="PF03413">
    <property type="entry name" value="PepSY"/>
    <property type="match status" value="1"/>
</dbReference>
<keyword evidence="2" id="KW-0732">Signal</keyword>
<feature type="region of interest" description="Disordered" evidence="1">
    <location>
        <begin position="31"/>
        <end position="76"/>
    </location>
</feature>
<dbReference type="HOGENOM" id="CLU_1297665_0_0_9"/>
<keyword evidence="5" id="KW-1185">Reference proteome</keyword>
<dbReference type="InterPro" id="IPR025711">
    <property type="entry name" value="PepSY"/>
</dbReference>
<accession>C2BFG1</accession>
<dbReference type="Proteomes" id="UP000005984">
    <property type="component" value="Unassembled WGS sequence"/>
</dbReference>
<evidence type="ECO:0000313" key="4">
    <source>
        <dbReference type="EMBL" id="EEI86365.1"/>
    </source>
</evidence>
<evidence type="ECO:0000313" key="5">
    <source>
        <dbReference type="Proteomes" id="UP000005984"/>
    </source>
</evidence>
<dbReference type="AlphaFoldDB" id="C2BFG1"/>
<feature type="signal peptide" evidence="2">
    <location>
        <begin position="1"/>
        <end position="29"/>
    </location>
</feature>
<gene>
    <name evidence="4" type="ORF">HMPREF0072_1081</name>
</gene>
<feature type="chain" id="PRO_5002910749" description="PepSY domain-containing protein" evidence="2">
    <location>
        <begin position="30"/>
        <end position="212"/>
    </location>
</feature>
<evidence type="ECO:0000256" key="1">
    <source>
        <dbReference type="SAM" id="MobiDB-lite"/>
    </source>
</evidence>
<reference evidence="4 5" key="1">
    <citation type="submission" date="2008-10" db="EMBL/GenBank/DDBJ databases">
        <authorList>
            <person name="Qin X."/>
            <person name="Bachman B."/>
            <person name="Battles P."/>
            <person name="Bell A."/>
            <person name="Bess C."/>
            <person name="Bickham C."/>
            <person name="Chaboub L."/>
            <person name="Chen D."/>
            <person name="Coyle M."/>
            <person name="Deiros D.R."/>
            <person name="Dinh H."/>
            <person name="Forbes L."/>
            <person name="Fowler G."/>
            <person name="Francisco L."/>
            <person name="Fu Q."/>
            <person name="Gubbala S."/>
            <person name="Hale W."/>
            <person name="Han Y."/>
            <person name="Hemphill L."/>
            <person name="Highlander S.K."/>
            <person name="Hirani K."/>
            <person name="Hogues M."/>
            <person name="Jackson L."/>
            <person name="Jakkamsetti A."/>
            <person name="Javaid M."/>
            <person name="Jiang H."/>
            <person name="Korchina V."/>
            <person name="Kovar C."/>
            <person name="Lara F."/>
            <person name="Lee S."/>
            <person name="Mata R."/>
            <person name="Mathew T."/>
            <person name="Moen C."/>
            <person name="Morales K."/>
            <person name="Munidasa M."/>
            <person name="Nazareth L."/>
            <person name="Ngo R."/>
            <person name="Nguyen L."/>
            <person name="Okwuonu G."/>
            <person name="Ongeri F."/>
            <person name="Patil S."/>
            <person name="Petrosino J."/>
            <person name="Pham C."/>
            <person name="Pham P."/>
            <person name="Pu L.-L."/>
            <person name="Puazo M."/>
            <person name="Raj R."/>
            <person name="Reid J."/>
            <person name="Rouhana J."/>
            <person name="Saada N."/>
            <person name="Shang Y."/>
            <person name="Simmons D."/>
            <person name="Thornton R."/>
            <person name="Warren J."/>
            <person name="Weissenberger G."/>
            <person name="Zhang J."/>
            <person name="Zhang L."/>
            <person name="Zhou C."/>
            <person name="Zhu D."/>
            <person name="Muzny D."/>
            <person name="Worley K."/>
            <person name="Gibbs R."/>
        </authorList>
    </citation>
    <scope>NUCLEOTIDE SEQUENCE [LARGE SCALE GENOMIC DNA]</scope>
    <source>
        <strain evidence="4 5">ATCC 51172</strain>
    </source>
</reference>
<evidence type="ECO:0000259" key="3">
    <source>
        <dbReference type="Pfam" id="PF03413"/>
    </source>
</evidence>
<protein>
    <recommendedName>
        <fullName evidence="3">PepSY domain-containing protein</fullName>
    </recommendedName>
</protein>
<feature type="compositionally biased region" description="Basic and acidic residues" evidence="1">
    <location>
        <begin position="47"/>
        <end position="71"/>
    </location>
</feature>
<feature type="domain" description="PepSY" evidence="3">
    <location>
        <begin position="158"/>
        <end position="212"/>
    </location>
</feature>
<dbReference type="Gene3D" id="3.10.450.40">
    <property type="match status" value="2"/>
</dbReference>
<sequence>MHGGKFVKSKKLILILATTLVLGACGNQAVKPKEETKQEESQTTENKGVKEVKNTKKDADENSLIDPDRDPIPQVPTNPEEAVKIFHEHKFGDGTVGSINISKLKLTFFNEALDYEIEGFKDGKEYKLKIADNGKIVEEEIDEDDDTNKLALDFNKIIPATEAMEKALKGQAENAWVVEYELEIDDGRAVYDIDIENGDDVKIDAATGEIIK</sequence>
<dbReference type="STRING" id="525254.HMPREF0072_1081"/>
<organism evidence="4 5">
    <name type="scientific">Anaerococcus lactolyticus ATCC 51172</name>
    <dbReference type="NCBI Taxonomy" id="525254"/>
    <lineage>
        <taxon>Bacteria</taxon>
        <taxon>Bacillati</taxon>
        <taxon>Bacillota</taxon>
        <taxon>Tissierellia</taxon>
        <taxon>Tissierellales</taxon>
        <taxon>Peptoniphilaceae</taxon>
        <taxon>Anaerococcus</taxon>
    </lineage>
</organism>
<dbReference type="eggNOG" id="COG3212">
    <property type="taxonomic scope" value="Bacteria"/>
</dbReference>